<evidence type="ECO:0000256" key="4">
    <source>
        <dbReference type="ARBA" id="ARBA00012080"/>
    </source>
</evidence>
<feature type="binding site" evidence="13">
    <location>
        <begin position="92"/>
        <end position="94"/>
    </location>
    <ligand>
        <name>NADP(+)</name>
        <dbReference type="ChEBI" id="CHEBI:58349"/>
    </ligand>
</feature>
<feature type="binding site" evidence="13">
    <location>
        <position position="276"/>
    </location>
    <ligand>
        <name>substrate</name>
    </ligand>
</feature>
<feature type="binding site" evidence="13">
    <location>
        <begin position="121"/>
        <end position="125"/>
    </location>
    <ligand>
        <name>NADP(+)</name>
        <dbReference type="ChEBI" id="CHEBI:58349"/>
    </ligand>
</feature>
<gene>
    <name evidence="15" type="ORF">PIG85_04410</name>
</gene>
<feature type="binding site" evidence="13">
    <location>
        <position position="148"/>
    </location>
    <ligand>
        <name>substrate</name>
    </ligand>
</feature>
<feature type="binding site" evidence="13">
    <location>
        <begin position="12"/>
        <end position="15"/>
    </location>
    <ligand>
        <name>NADP(+)</name>
        <dbReference type="ChEBI" id="CHEBI:58349"/>
    </ligand>
</feature>
<dbReference type="Proteomes" id="UP001211044">
    <property type="component" value="Chromosome"/>
</dbReference>
<evidence type="ECO:0000256" key="9">
    <source>
        <dbReference type="ARBA" id="ARBA00023002"/>
    </source>
</evidence>
<sequence>MAEKIRVAINGYGNLGKAVELAASAATDMEPVVVFTRRDPASVKTSGTPVVRVDQMADWEDKVDICVNCGGSATDMQAAGPAAAKLFSTVDSFDTHAKIPEYYAAVDQAAKETGHLGMISSGWDPGLFSLNRVLGDAIIPTGNTWTFWGPGISQGHGDAIRRVAGVVAGVQYTIPLDAAVQAAHDGNGQTLTARQMHRRECYVVAEEGADKERIERDIVSMPNYFADYDTTVHFISIDELKKNHSGMPHGGRVIRQGQTSQGTNQVYSFQLHLDSNPEFTGAVLAASARAVYRLHKEGKTGAITILDVPAAYLSDKSPEQLRSELL</sequence>
<keyword evidence="13" id="KW-0547">Nucleotide-binding</keyword>
<name>A0AB38XRG0_9ACTO</name>
<protein>
    <recommendedName>
        <fullName evidence="5 12">Meso-diaminopimelate D-dehydrogenase</fullName>
        <shortName evidence="12">DAPDH</shortName>
        <shortName evidence="12">Meso-DAP dehydrogenase</shortName>
        <ecNumber evidence="4 12">1.4.1.16</ecNumber>
    </recommendedName>
</protein>
<evidence type="ECO:0000256" key="1">
    <source>
        <dbReference type="ARBA" id="ARBA00004896"/>
    </source>
</evidence>
<dbReference type="EMBL" id="CP116394">
    <property type="protein sequence ID" value="WCE46897.1"/>
    <property type="molecule type" value="Genomic_DNA"/>
</dbReference>
<evidence type="ECO:0000256" key="7">
    <source>
        <dbReference type="ARBA" id="ARBA00022857"/>
    </source>
</evidence>
<feature type="binding site" evidence="13">
    <location>
        <position position="249"/>
    </location>
    <ligand>
        <name>substrate</name>
    </ligand>
</feature>
<dbReference type="SUPFAM" id="SSF51735">
    <property type="entry name" value="NAD(P)-binding Rossmann-fold domains"/>
    <property type="match status" value="1"/>
</dbReference>
<feature type="binding site" evidence="13">
    <location>
        <begin position="69"/>
        <end position="72"/>
    </location>
    <ligand>
        <name>NADP(+)</name>
        <dbReference type="ChEBI" id="CHEBI:58349"/>
    </ligand>
</feature>
<keyword evidence="10 12" id="KW-0457">Lysine biosynthesis</keyword>
<feature type="binding site" evidence="13">
    <location>
        <position position="199"/>
    </location>
    <ligand>
        <name>substrate</name>
    </ligand>
</feature>
<dbReference type="EC" id="1.4.1.16" evidence="4 12"/>
<feature type="binding site" evidence="13">
    <location>
        <begin position="36"/>
        <end position="38"/>
    </location>
    <ligand>
        <name>NADP(+)</name>
        <dbReference type="ChEBI" id="CHEBI:58349"/>
    </ligand>
</feature>
<evidence type="ECO:0000256" key="2">
    <source>
        <dbReference type="ARBA" id="ARBA00007442"/>
    </source>
</evidence>
<dbReference type="Pfam" id="PF16654">
    <property type="entry name" value="DAPDH_C"/>
    <property type="match status" value="1"/>
</dbReference>
<dbReference type="Gene3D" id="3.40.50.720">
    <property type="entry name" value="NAD(P)-binding Rossmann-like Domain"/>
    <property type="match status" value="1"/>
</dbReference>
<dbReference type="InterPro" id="IPR010190">
    <property type="entry name" value="Diaminopimelate_DH_Ddh"/>
</dbReference>
<proteinExistence type="inferred from homology"/>
<keyword evidence="6 12" id="KW-0028">Amino-acid biosynthesis</keyword>
<dbReference type="SUPFAM" id="SSF55347">
    <property type="entry name" value="Glyceraldehyde-3-phosphate dehydrogenase-like, C-terminal domain"/>
    <property type="match status" value="1"/>
</dbReference>
<feature type="domain" description="Meso-diaminopimelate D-dehydrogenase C-terminal" evidence="14">
    <location>
        <begin position="122"/>
        <end position="275"/>
    </location>
</feature>
<evidence type="ECO:0000313" key="16">
    <source>
        <dbReference type="Proteomes" id="UP001211044"/>
    </source>
</evidence>
<reference evidence="15" key="1">
    <citation type="submission" date="2023-01" db="EMBL/GenBank/DDBJ databases">
        <title>Comparative Genomic Analysis of the Clinically-Derived Winkia Strain NY0527 Provides Evidence into the Taxonomic Reassignment of Winkia neuii and Characterizes Their Virulence Traits.</title>
        <authorList>
            <person name="Cai X."/>
            <person name="Peng Y."/>
            <person name="Li M."/>
            <person name="Qiu Y."/>
            <person name="Wang Y."/>
            <person name="Xu L."/>
            <person name="Hou Q."/>
        </authorList>
    </citation>
    <scope>NUCLEOTIDE SEQUENCE</scope>
    <source>
        <strain evidence="15">NY0527</strain>
    </source>
</reference>
<comment type="pathway">
    <text evidence="1 12">Amino-acid biosynthesis; L-lysine biosynthesis via DAP pathway; DL-2,6-diaminopimelate from (S)-tetrahydrodipicolinate: step 1/1.</text>
</comment>
<dbReference type="GO" id="GO:0009089">
    <property type="term" value="P:lysine biosynthetic process via diaminopimelate"/>
    <property type="evidence" value="ECO:0007669"/>
    <property type="project" value="UniProtKB-UniRule"/>
</dbReference>
<dbReference type="GO" id="GO:0047850">
    <property type="term" value="F:diaminopimelate dehydrogenase activity"/>
    <property type="evidence" value="ECO:0007669"/>
    <property type="project" value="UniProtKB-UniRule"/>
</dbReference>
<feature type="binding site" evidence="13">
    <location>
        <position position="173"/>
    </location>
    <ligand>
        <name>substrate</name>
    </ligand>
</feature>
<evidence type="ECO:0000313" key="15">
    <source>
        <dbReference type="EMBL" id="WCE46897.1"/>
    </source>
</evidence>
<dbReference type="InterPro" id="IPR036291">
    <property type="entry name" value="NAD(P)-bd_dom_sf"/>
</dbReference>
<dbReference type="Gene3D" id="3.30.360.10">
    <property type="entry name" value="Dihydrodipicolinate Reductase, domain 2"/>
    <property type="match status" value="1"/>
</dbReference>
<evidence type="ECO:0000256" key="10">
    <source>
        <dbReference type="ARBA" id="ARBA00023154"/>
    </source>
</evidence>
<dbReference type="GO" id="GO:0019877">
    <property type="term" value="P:diaminopimelate biosynthetic process"/>
    <property type="evidence" value="ECO:0007669"/>
    <property type="project" value="UniProtKB-UniRule"/>
</dbReference>
<evidence type="ECO:0000256" key="8">
    <source>
        <dbReference type="ARBA" id="ARBA00022915"/>
    </source>
</evidence>
<comment type="subunit">
    <text evidence="3 12">Homodimer.</text>
</comment>
<keyword evidence="7 12" id="KW-0521">NADP</keyword>
<evidence type="ECO:0000259" key="14">
    <source>
        <dbReference type="Pfam" id="PF16654"/>
    </source>
</evidence>
<dbReference type="CDD" id="cd02270">
    <property type="entry name" value="meso-DAPDH_N"/>
    <property type="match status" value="1"/>
</dbReference>
<comment type="catalytic activity">
    <reaction evidence="11 12">
        <text>meso-2,6-diaminopimelate + NADP(+) + H2O = (S)-2-amino-6-oxoheptanedioate + NH4(+) + NADPH + H(+)</text>
        <dbReference type="Rhea" id="RHEA:13561"/>
        <dbReference type="ChEBI" id="CHEBI:15377"/>
        <dbReference type="ChEBI" id="CHEBI:15378"/>
        <dbReference type="ChEBI" id="CHEBI:28938"/>
        <dbReference type="ChEBI" id="CHEBI:57783"/>
        <dbReference type="ChEBI" id="CHEBI:57791"/>
        <dbReference type="ChEBI" id="CHEBI:58349"/>
        <dbReference type="ChEBI" id="CHEBI:58556"/>
        <dbReference type="EC" id="1.4.1.16"/>
    </reaction>
</comment>
<dbReference type="PIRSF" id="PIRSF025648">
    <property type="entry name" value="DDH"/>
    <property type="match status" value="1"/>
</dbReference>
<dbReference type="AlphaFoldDB" id="A0AB38XRG0"/>
<dbReference type="InterPro" id="IPR032094">
    <property type="entry name" value="Meso-DAP_DH_C"/>
</dbReference>
<accession>A0AB38XRG0</accession>
<evidence type="ECO:0000256" key="13">
    <source>
        <dbReference type="PIRSR" id="PIRSR025648-1"/>
    </source>
</evidence>
<organism evidence="15 16">
    <name type="scientific">Winkia neuii subsp. anitrata</name>
    <dbReference type="NCBI Taxonomy" id="29318"/>
    <lineage>
        <taxon>Bacteria</taxon>
        <taxon>Bacillati</taxon>
        <taxon>Actinomycetota</taxon>
        <taxon>Actinomycetes</taxon>
        <taxon>Actinomycetales</taxon>
        <taxon>Actinomycetaceae</taxon>
        <taxon>Winkia</taxon>
    </lineage>
</organism>
<dbReference type="GO" id="GO:0000166">
    <property type="term" value="F:nucleotide binding"/>
    <property type="evidence" value="ECO:0007669"/>
    <property type="project" value="UniProtKB-KW"/>
</dbReference>
<evidence type="ECO:0000256" key="5">
    <source>
        <dbReference type="ARBA" id="ARBA00021654"/>
    </source>
</evidence>
<comment type="function">
    <text evidence="12">Catalyzes the reversible NADPH-dependent reductive amination of L-2-amino-6-oxopimelate, the acyclic form of L-tetrahydrodipicolinate, to generate the meso compound, D,L-2,6-diaminopimelate.</text>
</comment>
<keyword evidence="8 12" id="KW-0220">Diaminopimelate biosynthesis</keyword>
<evidence type="ECO:0000256" key="11">
    <source>
        <dbReference type="ARBA" id="ARBA00052023"/>
    </source>
</evidence>
<dbReference type="NCBIfam" id="TIGR01921">
    <property type="entry name" value="DAP-DH"/>
    <property type="match status" value="1"/>
</dbReference>
<evidence type="ECO:0000256" key="12">
    <source>
        <dbReference type="PIRNR" id="PIRNR025648"/>
    </source>
</evidence>
<keyword evidence="9 12" id="KW-0560">Oxidoreductase</keyword>
<comment type="similarity">
    <text evidence="2 12">Belongs to the diaminopimelate dehydrogenase family.</text>
</comment>
<evidence type="ECO:0000256" key="6">
    <source>
        <dbReference type="ARBA" id="ARBA00022605"/>
    </source>
</evidence>
<dbReference type="RefSeq" id="WP_004806195.1">
    <property type="nucleotide sequence ID" value="NZ_CP116394.1"/>
</dbReference>
<dbReference type="KEGG" id="wne:PIG85_04410"/>
<evidence type="ECO:0000256" key="3">
    <source>
        <dbReference type="ARBA" id="ARBA00011738"/>
    </source>
</evidence>